<organism evidence="2 3">
    <name type="scientific">Danaus plexippus plexippus</name>
    <dbReference type="NCBI Taxonomy" id="278856"/>
    <lineage>
        <taxon>Eukaryota</taxon>
        <taxon>Metazoa</taxon>
        <taxon>Ecdysozoa</taxon>
        <taxon>Arthropoda</taxon>
        <taxon>Hexapoda</taxon>
        <taxon>Insecta</taxon>
        <taxon>Pterygota</taxon>
        <taxon>Neoptera</taxon>
        <taxon>Endopterygota</taxon>
        <taxon>Lepidoptera</taxon>
        <taxon>Glossata</taxon>
        <taxon>Ditrysia</taxon>
        <taxon>Papilionoidea</taxon>
        <taxon>Nymphalidae</taxon>
        <taxon>Danainae</taxon>
        <taxon>Danaini</taxon>
        <taxon>Danaina</taxon>
        <taxon>Danaus</taxon>
        <taxon>Danaus</taxon>
    </lineage>
</organism>
<sequence>MEQDKLNKKKLCLIAFVSTCLEILATPEPNTSLFKQTPNASYNDKTDLSSIASIFSPRMDFDQWKPLTGRGDPLRNDPTYDYEPPVLERVHYWADDSRSEREKYPERKSEVLVLGVSSRKPSVASRPPVPTPSRRLTRPPGFSNKYEDYTYKFGEHYPMTILVPPPPPPAGQKPPLFILNDDKFALPTFPPKPTDSTQIIRDTTTTPELITSYAFQEANLIYQESTLKQQNWFNSVNKTTSLPNNTVSSDYAGWGPTTPFDDVNDSHNIISYNDHHNIEFTKEPLAYYKPMFSQAPPLPETTEKTITSPAFLPTVLPPLSTNSDVNEDWPSEETTQETSTETQHYYRETTTEKATTPSFHPTPAPVKSQSSIINMLGSMISMPMVTDPDRPEDHLYAHASNTVQIFKEHTTQEADLEKMQTMQPPPPIKHSETVTETPRQPFHINPHILNNFIHEKATGHTNDPYLHMRFTTPPPTVTEAQTIPTYLIIQGHSKVKTYGSKPKPLSGAGNNEIQKPNETNEVKHLHPIKDKYSKKTEKIDPSRESRAINLKSLVDNGLGSIEIQEADVGIKYDVSDGSKVPIEIYRKGIVDSDENDYSHKHKLSTNERTKRHINIENILSIEDSLEDDVYDLFSNKKNGTVFSKLISEEILNDDDDESTDDR</sequence>
<feature type="region of interest" description="Disordered" evidence="1">
    <location>
        <begin position="117"/>
        <end position="141"/>
    </location>
</feature>
<dbReference type="InParanoid" id="A0A212EJF4"/>
<dbReference type="KEGG" id="dpl:KGM_208470"/>
<dbReference type="Proteomes" id="UP000007151">
    <property type="component" value="Unassembled WGS sequence"/>
</dbReference>
<evidence type="ECO:0000256" key="1">
    <source>
        <dbReference type="SAM" id="MobiDB-lite"/>
    </source>
</evidence>
<feature type="region of interest" description="Disordered" evidence="1">
    <location>
        <begin position="314"/>
        <end position="343"/>
    </location>
</feature>
<evidence type="ECO:0000313" key="3">
    <source>
        <dbReference type="Proteomes" id="UP000007151"/>
    </source>
</evidence>
<dbReference type="AlphaFoldDB" id="A0A212EJF4"/>
<feature type="compositionally biased region" description="Polar residues" evidence="1">
    <location>
        <begin position="508"/>
        <end position="517"/>
    </location>
</feature>
<feature type="region of interest" description="Disordered" evidence="1">
    <location>
        <begin position="503"/>
        <end position="540"/>
    </location>
</feature>
<gene>
    <name evidence="2" type="ORF">KGM_208470</name>
</gene>
<comment type="caution">
    <text evidence="2">The sequence shown here is derived from an EMBL/GenBank/DDBJ whole genome shotgun (WGS) entry which is preliminary data.</text>
</comment>
<reference evidence="2 3" key="1">
    <citation type="journal article" date="2011" name="Cell">
        <title>The monarch butterfly genome yields insights into long-distance migration.</title>
        <authorList>
            <person name="Zhan S."/>
            <person name="Merlin C."/>
            <person name="Boore J.L."/>
            <person name="Reppert S.M."/>
        </authorList>
    </citation>
    <scope>NUCLEOTIDE SEQUENCE [LARGE SCALE GENOMIC DNA]</scope>
    <source>
        <strain evidence="2">F-2</strain>
    </source>
</reference>
<dbReference type="eggNOG" id="ENOG502S8W4">
    <property type="taxonomic scope" value="Eukaryota"/>
</dbReference>
<protein>
    <submittedName>
        <fullName evidence="2">Uncharacterized protein</fullName>
    </submittedName>
</protein>
<keyword evidence="3" id="KW-1185">Reference proteome</keyword>
<evidence type="ECO:0000313" key="2">
    <source>
        <dbReference type="EMBL" id="OWR41588.1"/>
    </source>
</evidence>
<name>A0A212EJF4_DANPL</name>
<proteinExistence type="predicted"/>
<feature type="compositionally biased region" description="Acidic residues" evidence="1">
    <location>
        <begin position="325"/>
        <end position="335"/>
    </location>
</feature>
<accession>A0A212EJF4</accession>
<dbReference type="EMBL" id="AGBW02014491">
    <property type="protein sequence ID" value="OWR41588.1"/>
    <property type="molecule type" value="Genomic_DNA"/>
</dbReference>
<feature type="compositionally biased region" description="Basic and acidic residues" evidence="1">
    <location>
        <begin position="518"/>
        <end position="540"/>
    </location>
</feature>